<dbReference type="InParanoid" id="A0A212QL47"/>
<dbReference type="PROSITE" id="PS00802">
    <property type="entry name" value="TRANSKETOLASE_2"/>
    <property type="match status" value="1"/>
</dbReference>
<feature type="binding site" evidence="13">
    <location>
        <begin position="127"/>
        <end position="129"/>
    </location>
    <ligand>
        <name>thiamine diphosphate</name>
        <dbReference type="ChEBI" id="CHEBI:58937"/>
    </ligand>
</feature>
<feature type="binding site" evidence="12">
    <location>
        <position position="395"/>
    </location>
    <ligand>
        <name>substrate</name>
    </ligand>
</feature>
<dbReference type="InterPro" id="IPR005478">
    <property type="entry name" value="Transketolase_bac-like"/>
</dbReference>
<evidence type="ECO:0000313" key="19">
    <source>
        <dbReference type="Proteomes" id="UP000197025"/>
    </source>
</evidence>
<dbReference type="FunFam" id="3.40.50.970:FF:000004">
    <property type="entry name" value="Transketolase"/>
    <property type="match status" value="1"/>
</dbReference>
<dbReference type="GO" id="GO:0005829">
    <property type="term" value="C:cytosol"/>
    <property type="evidence" value="ECO:0007669"/>
    <property type="project" value="TreeGrafter"/>
</dbReference>
<dbReference type="Pfam" id="PF02779">
    <property type="entry name" value="Transket_pyr"/>
    <property type="match status" value="1"/>
</dbReference>
<comment type="cofactor">
    <cofactor evidence="14">
        <name>Mg(2+)</name>
        <dbReference type="ChEBI" id="CHEBI:18420"/>
    </cofactor>
    <text evidence="14">Binds 1 Mg(2+) ion per subunit. Can also utilize other divalent metal cations, such as Ca(2+), Mn(2+) and Co(2+).</text>
</comment>
<dbReference type="FunFam" id="3.40.50.970:FF:000003">
    <property type="entry name" value="Transketolase"/>
    <property type="match status" value="1"/>
</dbReference>
<organism evidence="18 19">
    <name type="scientific">Thermoflexus hugenholtzii JAD2</name>
    <dbReference type="NCBI Taxonomy" id="877466"/>
    <lineage>
        <taxon>Bacteria</taxon>
        <taxon>Bacillati</taxon>
        <taxon>Chloroflexota</taxon>
        <taxon>Thermoflexia</taxon>
        <taxon>Thermoflexales</taxon>
        <taxon>Thermoflexaceae</taxon>
        <taxon>Thermoflexus</taxon>
    </lineage>
</organism>
<keyword evidence="5 16" id="KW-0808">Transferase</keyword>
<dbReference type="CDD" id="cd02012">
    <property type="entry name" value="TPP_TK"/>
    <property type="match status" value="1"/>
</dbReference>
<dbReference type="RefSeq" id="WP_088570306.1">
    <property type="nucleotide sequence ID" value="NZ_FYEK01000008.1"/>
</dbReference>
<dbReference type="PANTHER" id="PTHR43522">
    <property type="entry name" value="TRANSKETOLASE"/>
    <property type="match status" value="1"/>
</dbReference>
<evidence type="ECO:0000256" key="14">
    <source>
        <dbReference type="PIRSR" id="PIRSR605478-4"/>
    </source>
</evidence>
<keyword evidence="6 14" id="KW-0479">Metal-binding</keyword>
<feature type="binding site" evidence="12">
    <location>
        <position position="484"/>
    </location>
    <ligand>
        <name>substrate</name>
    </ligand>
</feature>
<feature type="binding site" evidence="14">
    <location>
        <position position="200"/>
    </location>
    <ligand>
        <name>Mg(2+)</name>
        <dbReference type="ChEBI" id="CHEBI:18420"/>
    </ligand>
</feature>
<dbReference type="Pfam" id="PF00456">
    <property type="entry name" value="Transketolase_N"/>
    <property type="match status" value="1"/>
</dbReference>
<evidence type="ECO:0000256" key="7">
    <source>
        <dbReference type="ARBA" id="ARBA00022842"/>
    </source>
</evidence>
<dbReference type="SUPFAM" id="SSF52518">
    <property type="entry name" value="Thiamin diphosphate-binding fold (THDP-binding)"/>
    <property type="match status" value="2"/>
</dbReference>
<gene>
    <name evidence="18" type="ORF">SAMN02746019_00002970</name>
</gene>
<dbReference type="AlphaFoldDB" id="A0A212QL47"/>
<feature type="binding site" evidence="14">
    <location>
        <position position="168"/>
    </location>
    <ligand>
        <name>Mg(2+)</name>
        <dbReference type="ChEBI" id="CHEBI:18420"/>
    </ligand>
</feature>
<reference evidence="19" key="1">
    <citation type="submission" date="2017-06" db="EMBL/GenBank/DDBJ databases">
        <authorList>
            <person name="Varghese N."/>
            <person name="Submissions S."/>
        </authorList>
    </citation>
    <scope>NUCLEOTIDE SEQUENCE [LARGE SCALE GENOMIC DNA]</scope>
    <source>
        <strain evidence="19">JAD2</strain>
    </source>
</reference>
<feature type="binding site" evidence="12">
    <location>
        <position position="531"/>
    </location>
    <ligand>
        <name>substrate</name>
    </ligand>
</feature>
<evidence type="ECO:0000256" key="3">
    <source>
        <dbReference type="ARBA" id="ARBA00013152"/>
    </source>
</evidence>
<evidence type="ECO:0000256" key="8">
    <source>
        <dbReference type="ARBA" id="ARBA00023052"/>
    </source>
</evidence>
<evidence type="ECO:0000256" key="15">
    <source>
        <dbReference type="PIRSR" id="PIRSR605478-5"/>
    </source>
</evidence>
<dbReference type="NCBIfam" id="TIGR00232">
    <property type="entry name" value="tktlase_bact"/>
    <property type="match status" value="1"/>
</dbReference>
<dbReference type="EC" id="2.2.1.1" evidence="3 10"/>
<evidence type="ECO:0000256" key="13">
    <source>
        <dbReference type="PIRSR" id="PIRSR605478-3"/>
    </source>
</evidence>
<feature type="domain" description="Transketolase-like pyrimidine-binding" evidence="17">
    <location>
        <begin position="365"/>
        <end position="536"/>
    </location>
</feature>
<evidence type="ECO:0000256" key="11">
    <source>
        <dbReference type="PIRSR" id="PIRSR605478-1"/>
    </source>
</evidence>
<comment type="catalytic activity">
    <reaction evidence="9 16">
        <text>D-sedoheptulose 7-phosphate + D-glyceraldehyde 3-phosphate = aldehydo-D-ribose 5-phosphate + D-xylulose 5-phosphate</text>
        <dbReference type="Rhea" id="RHEA:10508"/>
        <dbReference type="ChEBI" id="CHEBI:57483"/>
        <dbReference type="ChEBI" id="CHEBI:57737"/>
        <dbReference type="ChEBI" id="CHEBI:58273"/>
        <dbReference type="ChEBI" id="CHEBI:59776"/>
        <dbReference type="EC" id="2.2.1.1"/>
    </reaction>
</comment>
<dbReference type="InterPro" id="IPR005474">
    <property type="entry name" value="Transketolase_N"/>
</dbReference>
<feature type="active site" description="Proton donor" evidence="11">
    <location>
        <position position="422"/>
    </location>
</feature>
<comment type="subunit">
    <text evidence="2 16">Homodimer.</text>
</comment>
<name>A0A212QL47_9CHLR</name>
<evidence type="ECO:0000256" key="16">
    <source>
        <dbReference type="RuleBase" id="RU004996"/>
    </source>
</evidence>
<feature type="binding site" evidence="13">
    <location>
        <position position="198"/>
    </location>
    <ligand>
        <name>thiamine diphosphate</name>
        <dbReference type="ChEBI" id="CHEBI:58937"/>
    </ligand>
</feature>
<dbReference type="GO" id="GO:0006098">
    <property type="term" value="P:pentose-phosphate shunt"/>
    <property type="evidence" value="ECO:0007669"/>
    <property type="project" value="TreeGrafter"/>
</dbReference>
<dbReference type="EMBL" id="FYEK01000008">
    <property type="protein sequence ID" value="SNB60075.1"/>
    <property type="molecule type" value="Genomic_DNA"/>
</dbReference>
<feature type="binding site" evidence="13">
    <location>
        <position position="169"/>
    </location>
    <ligand>
        <name>thiamine diphosphate</name>
        <dbReference type="ChEBI" id="CHEBI:58937"/>
    </ligand>
</feature>
<feature type="binding site" evidence="12">
    <location>
        <position position="39"/>
    </location>
    <ligand>
        <name>substrate</name>
    </ligand>
</feature>
<feature type="binding site" evidence="12">
    <location>
        <position position="273"/>
    </location>
    <ligand>
        <name>substrate</name>
    </ligand>
</feature>
<comment type="function">
    <text evidence="16">Catalyzes the transfer of a two-carbon ketol group from a ketose donor to an aldose acceptor, via a covalent intermediate with the cofactor thiamine pyrophosphate.</text>
</comment>
<keyword evidence="19" id="KW-1185">Reference proteome</keyword>
<feature type="site" description="Important for catalytic activity" evidence="15">
    <location>
        <position position="273"/>
    </location>
</feature>
<dbReference type="FunFam" id="3.40.50.920:FF:000003">
    <property type="entry name" value="Transketolase"/>
    <property type="match status" value="1"/>
</dbReference>
<dbReference type="InterPro" id="IPR029061">
    <property type="entry name" value="THDP-binding"/>
</dbReference>
<evidence type="ECO:0000256" key="6">
    <source>
        <dbReference type="ARBA" id="ARBA00022723"/>
    </source>
</evidence>
<accession>A0A212QL47</accession>
<dbReference type="GO" id="GO:0046872">
    <property type="term" value="F:metal ion binding"/>
    <property type="evidence" value="ECO:0007669"/>
    <property type="project" value="UniProtKB-KW"/>
</dbReference>
<evidence type="ECO:0000256" key="5">
    <source>
        <dbReference type="ARBA" id="ARBA00022679"/>
    </source>
</evidence>
<keyword evidence="16" id="KW-0106">Calcium</keyword>
<dbReference type="InterPro" id="IPR033247">
    <property type="entry name" value="Transketolase_fam"/>
</dbReference>
<dbReference type="CDD" id="cd07033">
    <property type="entry name" value="TPP_PYR_DXS_TK_like"/>
    <property type="match status" value="1"/>
</dbReference>
<evidence type="ECO:0000256" key="9">
    <source>
        <dbReference type="ARBA" id="ARBA00049473"/>
    </source>
</evidence>
<dbReference type="InterPro" id="IPR005475">
    <property type="entry name" value="Transketolase-like_Pyr-bd"/>
</dbReference>
<dbReference type="Gene3D" id="3.40.50.970">
    <property type="match status" value="2"/>
</dbReference>
<dbReference type="InterPro" id="IPR020826">
    <property type="entry name" value="Transketolase_BS"/>
</dbReference>
<comment type="cofactor">
    <cofactor evidence="13">
        <name>thiamine diphosphate</name>
        <dbReference type="ChEBI" id="CHEBI:58937"/>
    </cofactor>
    <text evidence="13">Binds 1 thiamine pyrophosphate per subunit. During the reaction, the substrate forms a covalent intermediate with the cofactor.</text>
</comment>
<dbReference type="InterPro" id="IPR049557">
    <property type="entry name" value="Transketolase_CS"/>
</dbReference>
<comment type="cofactor">
    <cofactor evidence="16">
        <name>Mg(2+)</name>
        <dbReference type="ChEBI" id="CHEBI:18420"/>
    </cofactor>
    <cofactor evidence="16">
        <name>Ca(2+)</name>
        <dbReference type="ChEBI" id="CHEBI:29108"/>
    </cofactor>
    <cofactor evidence="16">
        <name>Mn(2+)</name>
        <dbReference type="ChEBI" id="CHEBI:29035"/>
    </cofactor>
    <cofactor evidence="16">
        <name>Co(2+)</name>
        <dbReference type="ChEBI" id="CHEBI:48828"/>
    </cofactor>
    <text evidence="16">Binds 1 Mg(2+) ion per subunit. Can also utilize other divalent metal cations, such as Ca(2+), Mn(2+) and Co(2+).</text>
</comment>
<evidence type="ECO:0000256" key="4">
    <source>
        <dbReference type="ARBA" id="ARBA00016662"/>
    </source>
</evidence>
<keyword evidence="8 13" id="KW-0786">Thiamine pyrophosphate</keyword>
<evidence type="ECO:0000256" key="2">
    <source>
        <dbReference type="ARBA" id="ARBA00011738"/>
    </source>
</evidence>
<keyword evidence="7 14" id="KW-0460">Magnesium</keyword>
<dbReference type="OrthoDB" id="8732661at2"/>
<feature type="binding site" evidence="12">
    <location>
        <position position="472"/>
    </location>
    <ligand>
        <name>substrate</name>
    </ligand>
</feature>
<evidence type="ECO:0000256" key="12">
    <source>
        <dbReference type="PIRSR" id="PIRSR605478-2"/>
    </source>
</evidence>
<dbReference type="GO" id="GO:0004802">
    <property type="term" value="F:transketolase activity"/>
    <property type="evidence" value="ECO:0007669"/>
    <property type="project" value="UniProtKB-UniRule"/>
</dbReference>
<feature type="binding site" evidence="14">
    <location>
        <position position="198"/>
    </location>
    <ligand>
        <name>Mg(2+)</name>
        <dbReference type="ChEBI" id="CHEBI:18420"/>
    </ligand>
</feature>
<dbReference type="Pfam" id="PF22613">
    <property type="entry name" value="Transketolase_C_1"/>
    <property type="match status" value="1"/>
</dbReference>
<sequence length="681" mass="74834">MIPAGPETSLRLNTEIDALCVHAIRALVMDAVEQARSGHPGMPMGMADAAYVLWRYVMRHNPRNPLWPNRDRLVLSAGHGSMLLYALLHLSGYDMPMEEIRRFRQWGSITPGHPEYDPHRGVETTTGPLGQGFANAVGMALAARMLAERFNRPGFPIVDHFVYVIASDGDLMEGISHEAASLAGHWGLGNLIVLYDDNEVSIDGPTDLAFTEDVAMRFRAYGWHVLDLDGHDREAVAQALAEARQVSDRPSLLICHTHLAYGSPNKQDRAEAHGAPLGAEEVRRTKERMGWPVEPPFYVPEAVYTHMRRLIEEGARWEAEWRARFEAYAAAYPDLAAEWARWWQGELPEGWEEAVPTFPPSADGMATRAASGKVLNALARVIPNLVGGSADLMESTQTYLHGFPAVARGRFEGRNIHFGVREHAMGGILNGMSLYGPFRVYGGTFLVFSDYMRPAIRLAAMMRRSVIYVFTHDSIAVGEDGPTHQPVEHLTALRAIPNLWVIRPADANEVAEAWKVALRRRDGPVALILTRQKVPVLDRSVLAPASELARGGYVLAEAGGGKPDLILIATGSEVALALAAREQLEAQGIPTRVVSMPCVELFEAQPEAYRQAVLPPGIPRLAIEAGIPWGWYRYAQAVVGLERFGASAPYPEVYQRLGFTVERVVEEALQLLGRGGAPGSG</sequence>
<feature type="site" description="Important for catalytic activity" evidence="15">
    <location>
        <position position="39"/>
    </location>
</feature>
<dbReference type="SUPFAM" id="SSF52922">
    <property type="entry name" value="TK C-terminal domain-like"/>
    <property type="match status" value="1"/>
</dbReference>
<dbReference type="Gene3D" id="3.40.50.920">
    <property type="match status" value="1"/>
</dbReference>
<dbReference type="PROSITE" id="PS00801">
    <property type="entry name" value="TRANSKETOLASE_1"/>
    <property type="match status" value="1"/>
</dbReference>
<dbReference type="PANTHER" id="PTHR43522:SF2">
    <property type="entry name" value="TRANSKETOLASE 1-RELATED"/>
    <property type="match status" value="1"/>
</dbReference>
<proteinExistence type="inferred from homology"/>
<evidence type="ECO:0000256" key="1">
    <source>
        <dbReference type="ARBA" id="ARBA00007131"/>
    </source>
</evidence>
<evidence type="ECO:0000259" key="17">
    <source>
        <dbReference type="SMART" id="SM00861"/>
    </source>
</evidence>
<feature type="binding site" evidence="12">
    <location>
        <position position="480"/>
    </location>
    <ligand>
        <name>substrate</name>
    </ligand>
</feature>
<feature type="binding site" evidence="12">
    <location>
        <position position="368"/>
    </location>
    <ligand>
        <name>substrate</name>
    </ligand>
</feature>
<comment type="similarity">
    <text evidence="1 16">Belongs to the transketolase family.</text>
</comment>
<dbReference type="SMART" id="SM00861">
    <property type="entry name" value="Transket_pyr"/>
    <property type="match status" value="1"/>
</dbReference>
<dbReference type="FunCoup" id="A0A212QL47">
    <property type="interactions" value="374"/>
</dbReference>
<dbReference type="InterPro" id="IPR055152">
    <property type="entry name" value="Transketolase-like_C_2"/>
</dbReference>
<dbReference type="InterPro" id="IPR009014">
    <property type="entry name" value="Transketo_C/PFOR_II"/>
</dbReference>
<feature type="binding site" evidence="13">
    <location>
        <position position="273"/>
    </location>
    <ligand>
        <name>thiamine diphosphate</name>
        <dbReference type="ChEBI" id="CHEBI:58937"/>
    </ligand>
</feature>
<feature type="binding site" evidence="13">
    <location>
        <position position="448"/>
    </location>
    <ligand>
        <name>thiamine diphosphate</name>
        <dbReference type="ChEBI" id="CHEBI:58937"/>
    </ligand>
</feature>
<evidence type="ECO:0000256" key="10">
    <source>
        <dbReference type="NCBIfam" id="TIGR00232"/>
    </source>
</evidence>
<evidence type="ECO:0000313" key="18">
    <source>
        <dbReference type="EMBL" id="SNB60075.1"/>
    </source>
</evidence>
<protein>
    <recommendedName>
        <fullName evidence="4 10">Transketolase</fullName>
        <ecNumber evidence="3 10">2.2.1.1</ecNumber>
    </recommendedName>
</protein>
<feature type="binding site" evidence="13">
    <location>
        <position position="79"/>
    </location>
    <ligand>
        <name>thiamine diphosphate</name>
        <dbReference type="ChEBI" id="CHEBI:58937"/>
    </ligand>
</feature>
<dbReference type="Proteomes" id="UP000197025">
    <property type="component" value="Unassembled WGS sequence"/>
</dbReference>